<reference evidence="1 2" key="1">
    <citation type="journal article" date="2021" name="Nat. Commun.">
        <title>Genetic determinants of endophytism in the Arabidopsis root mycobiome.</title>
        <authorList>
            <person name="Mesny F."/>
            <person name="Miyauchi S."/>
            <person name="Thiergart T."/>
            <person name="Pickel B."/>
            <person name="Atanasova L."/>
            <person name="Karlsson M."/>
            <person name="Huettel B."/>
            <person name="Barry K.W."/>
            <person name="Haridas S."/>
            <person name="Chen C."/>
            <person name="Bauer D."/>
            <person name="Andreopoulos W."/>
            <person name="Pangilinan J."/>
            <person name="LaButti K."/>
            <person name="Riley R."/>
            <person name="Lipzen A."/>
            <person name="Clum A."/>
            <person name="Drula E."/>
            <person name="Henrissat B."/>
            <person name="Kohler A."/>
            <person name="Grigoriev I.V."/>
            <person name="Martin F.M."/>
            <person name="Hacquard S."/>
        </authorList>
    </citation>
    <scope>NUCLEOTIDE SEQUENCE [LARGE SCALE GENOMIC DNA]</scope>
    <source>
        <strain evidence="1 2">MPI-SDFR-AT-0079</strain>
    </source>
</reference>
<accession>A0ACB7PLD3</accession>
<name>A0ACB7PLD3_9PEZI</name>
<evidence type="ECO:0000313" key="2">
    <source>
        <dbReference type="Proteomes" id="UP000724584"/>
    </source>
</evidence>
<protein>
    <submittedName>
        <fullName evidence="1">Uncharacterized protein</fullName>
    </submittedName>
</protein>
<dbReference type="Proteomes" id="UP000724584">
    <property type="component" value="Unassembled WGS sequence"/>
</dbReference>
<keyword evidence="2" id="KW-1185">Reference proteome</keyword>
<evidence type="ECO:0000313" key="1">
    <source>
        <dbReference type="EMBL" id="KAH6641516.1"/>
    </source>
</evidence>
<gene>
    <name evidence="1" type="ORF">F5144DRAFT_136422</name>
</gene>
<dbReference type="EMBL" id="JAGIZQ010000002">
    <property type="protein sequence ID" value="KAH6641516.1"/>
    <property type="molecule type" value="Genomic_DNA"/>
</dbReference>
<sequence length="68" mass="8018">MGLDGELFTLHLVLHFLLVTIYLWSNPSYLVRCSFYFNIDVLFITLFVFNIYSFSLWAGKSQPRVDVH</sequence>
<comment type="caution">
    <text evidence="1">The sequence shown here is derived from an EMBL/GenBank/DDBJ whole genome shotgun (WGS) entry which is preliminary data.</text>
</comment>
<proteinExistence type="predicted"/>
<organism evidence="1 2">
    <name type="scientific">Chaetomium tenue</name>
    <dbReference type="NCBI Taxonomy" id="1854479"/>
    <lineage>
        <taxon>Eukaryota</taxon>
        <taxon>Fungi</taxon>
        <taxon>Dikarya</taxon>
        <taxon>Ascomycota</taxon>
        <taxon>Pezizomycotina</taxon>
        <taxon>Sordariomycetes</taxon>
        <taxon>Sordariomycetidae</taxon>
        <taxon>Sordariales</taxon>
        <taxon>Chaetomiaceae</taxon>
        <taxon>Chaetomium</taxon>
    </lineage>
</organism>